<gene>
    <name evidence="1" type="ORF">RUMHYD_01784</name>
</gene>
<evidence type="ECO:0000313" key="2">
    <source>
        <dbReference type="Proteomes" id="UP000003100"/>
    </source>
</evidence>
<dbReference type="InterPro" id="IPR009660">
    <property type="entry name" value="Phage_A500_Gp15"/>
</dbReference>
<protein>
    <recommendedName>
        <fullName evidence="3">Bacteriophage Gp15 protein</fullName>
    </recommendedName>
</protein>
<comment type="caution">
    <text evidence="1">The sequence shown here is derived from an EMBL/GenBank/DDBJ whole genome shotgun (WGS) entry which is preliminary data.</text>
</comment>
<reference evidence="1 2" key="2">
    <citation type="submission" date="2009-02" db="EMBL/GenBank/DDBJ databases">
        <title>Draft genome sequence of Blautia hydrogenotrophica DSM 10507 (Ruminococcus hydrogenotrophicus DSM 10507).</title>
        <authorList>
            <person name="Sudarsanam P."/>
            <person name="Ley R."/>
            <person name="Guruge J."/>
            <person name="Turnbaugh P.J."/>
            <person name="Mahowald M."/>
            <person name="Liep D."/>
            <person name="Gordon J."/>
        </authorList>
    </citation>
    <scope>NUCLEOTIDE SEQUENCE [LARGE SCALE GENOMIC DNA]</scope>
    <source>
        <strain evidence="2">DSM 10507 / JCM 14656 / S5a33</strain>
    </source>
</reference>
<evidence type="ECO:0000313" key="1">
    <source>
        <dbReference type="EMBL" id="EEG49311.1"/>
    </source>
</evidence>
<proteinExistence type="predicted"/>
<dbReference type="Pfam" id="PF06854">
    <property type="entry name" value="Phage_Gp15"/>
    <property type="match status" value="1"/>
</dbReference>
<sequence>MIDVWSLPQSICINGQECAIRSDFRAILDILSAYNDSQFNDQEKTMIMLKIFYKDKIHIGCLREACDKAIEFIDYSFEDSKKRKAHKLMDWNQDAPILIPAINKVAGREIRSIPYLHWWTFMSLYMEIGEGLYSQVINIRNKKSKGKKLEKWEQEFYRDNKVLVDLKMKKNERSEEEKEELRELFGIKKD</sequence>
<dbReference type="AlphaFoldDB" id="C0CLP9"/>
<accession>C0CLP9</accession>
<organism evidence="1 2">
    <name type="scientific">Blautia hydrogenotrophica (strain DSM 10507 / JCM 14656 / S5a33)</name>
    <name type="common">Ruminococcus hydrogenotrophicus</name>
    <dbReference type="NCBI Taxonomy" id="476272"/>
    <lineage>
        <taxon>Bacteria</taxon>
        <taxon>Bacillati</taxon>
        <taxon>Bacillota</taxon>
        <taxon>Clostridia</taxon>
        <taxon>Lachnospirales</taxon>
        <taxon>Lachnospiraceae</taxon>
        <taxon>Blautia</taxon>
    </lineage>
</organism>
<dbReference type="eggNOG" id="ENOG5032X7Z">
    <property type="taxonomic scope" value="Bacteria"/>
</dbReference>
<dbReference type="GeneID" id="86822015"/>
<dbReference type="EMBL" id="ACBZ01000090">
    <property type="protein sequence ID" value="EEG49311.1"/>
    <property type="molecule type" value="Genomic_DNA"/>
</dbReference>
<dbReference type="RefSeq" id="WP_005948631.1">
    <property type="nucleotide sequence ID" value="NZ_CP136423.1"/>
</dbReference>
<reference evidence="1 2" key="1">
    <citation type="submission" date="2009-01" db="EMBL/GenBank/DDBJ databases">
        <authorList>
            <person name="Fulton L."/>
            <person name="Clifton S."/>
            <person name="Fulton B."/>
            <person name="Xu J."/>
            <person name="Minx P."/>
            <person name="Pepin K.H."/>
            <person name="Johnson M."/>
            <person name="Bhonagiri V."/>
            <person name="Nash W.E."/>
            <person name="Mardis E.R."/>
            <person name="Wilson R.K."/>
        </authorList>
    </citation>
    <scope>NUCLEOTIDE SEQUENCE [LARGE SCALE GENOMIC DNA]</scope>
    <source>
        <strain evidence="2">DSM 10507 / JCM 14656 / S5a33</strain>
    </source>
</reference>
<dbReference type="Proteomes" id="UP000003100">
    <property type="component" value="Unassembled WGS sequence"/>
</dbReference>
<keyword evidence="2" id="KW-1185">Reference proteome</keyword>
<name>C0CLP9_BLAHS</name>
<dbReference type="HOGENOM" id="CLU_108800_1_0_9"/>
<dbReference type="PATRIC" id="fig|476272.21.peg.2161"/>
<evidence type="ECO:0008006" key="3">
    <source>
        <dbReference type="Google" id="ProtNLM"/>
    </source>
</evidence>